<dbReference type="EC" id="2.1.1.107" evidence="1"/>
<dbReference type="PANTHER" id="PTHR45790">
    <property type="entry name" value="SIROHEME SYNTHASE-RELATED"/>
    <property type="match status" value="1"/>
</dbReference>
<keyword evidence="9" id="KW-1185">Reference proteome</keyword>
<keyword evidence="4" id="KW-0949">S-adenosyl-L-methionine</keyword>
<gene>
    <name evidence="8" type="ORF">SAMN04489812_3084</name>
</gene>
<evidence type="ECO:0000256" key="5">
    <source>
        <dbReference type="ARBA" id="ARBA00023244"/>
    </source>
</evidence>
<evidence type="ECO:0000313" key="8">
    <source>
        <dbReference type="EMBL" id="SDS80278.1"/>
    </source>
</evidence>
<keyword evidence="2 8" id="KW-0489">Methyltransferase</keyword>
<dbReference type="PANTHER" id="PTHR45790:SF3">
    <property type="entry name" value="S-ADENOSYL-L-METHIONINE-DEPENDENT UROPORPHYRINOGEN III METHYLTRANSFERASE, CHLOROPLASTIC"/>
    <property type="match status" value="1"/>
</dbReference>
<dbReference type="InterPro" id="IPR050161">
    <property type="entry name" value="Siro_Cobalamin_biosynth"/>
</dbReference>
<dbReference type="GO" id="GO:0004851">
    <property type="term" value="F:uroporphyrin-III C-methyltransferase activity"/>
    <property type="evidence" value="ECO:0007669"/>
    <property type="project" value="UniProtKB-EC"/>
</dbReference>
<organism evidence="8 9">
    <name type="scientific">Microlunatus soli</name>
    <dbReference type="NCBI Taxonomy" id="630515"/>
    <lineage>
        <taxon>Bacteria</taxon>
        <taxon>Bacillati</taxon>
        <taxon>Actinomycetota</taxon>
        <taxon>Actinomycetes</taxon>
        <taxon>Propionibacteriales</taxon>
        <taxon>Propionibacteriaceae</taxon>
        <taxon>Microlunatus</taxon>
    </lineage>
</organism>
<feature type="region of interest" description="Disordered" evidence="6">
    <location>
        <begin position="108"/>
        <end position="129"/>
    </location>
</feature>
<keyword evidence="5" id="KW-0627">Porphyrin biosynthesis</keyword>
<dbReference type="InterPro" id="IPR006366">
    <property type="entry name" value="CobA/CysG_C"/>
</dbReference>
<dbReference type="Gene3D" id="3.40.1010.10">
    <property type="entry name" value="Cobalt-precorrin-4 Transmethylase, Domain 1"/>
    <property type="match status" value="1"/>
</dbReference>
<evidence type="ECO:0000256" key="1">
    <source>
        <dbReference type="ARBA" id="ARBA00012162"/>
    </source>
</evidence>
<proteinExistence type="predicted"/>
<feature type="compositionally biased region" description="Low complexity" evidence="6">
    <location>
        <begin position="109"/>
        <end position="128"/>
    </location>
</feature>
<reference evidence="8 9" key="1">
    <citation type="submission" date="2016-10" db="EMBL/GenBank/DDBJ databases">
        <authorList>
            <person name="de Groot N.N."/>
        </authorList>
    </citation>
    <scope>NUCLEOTIDE SEQUENCE [LARGE SCALE GENOMIC DNA]</scope>
    <source>
        <strain evidence="8 9">DSM 21800</strain>
    </source>
</reference>
<keyword evidence="3 8" id="KW-0808">Transferase</keyword>
<evidence type="ECO:0000256" key="4">
    <source>
        <dbReference type="ARBA" id="ARBA00022691"/>
    </source>
</evidence>
<protein>
    <recommendedName>
        <fullName evidence="1">uroporphyrinogen-III C-methyltransferase</fullName>
        <ecNumber evidence="1">2.1.1.107</ecNumber>
    </recommendedName>
</protein>
<dbReference type="Gene3D" id="3.40.50.720">
    <property type="entry name" value="NAD(P)-binding Rossmann-like Domain"/>
    <property type="match status" value="1"/>
</dbReference>
<evidence type="ECO:0000256" key="2">
    <source>
        <dbReference type="ARBA" id="ARBA00022603"/>
    </source>
</evidence>
<evidence type="ECO:0000313" key="9">
    <source>
        <dbReference type="Proteomes" id="UP000199103"/>
    </source>
</evidence>
<dbReference type="InterPro" id="IPR000878">
    <property type="entry name" value="4pyrrol_Mease"/>
</dbReference>
<dbReference type="NCBIfam" id="NF004790">
    <property type="entry name" value="PRK06136.1"/>
    <property type="match status" value="1"/>
</dbReference>
<dbReference type="SUPFAM" id="SSF53790">
    <property type="entry name" value="Tetrapyrrole methylase"/>
    <property type="match status" value="1"/>
</dbReference>
<dbReference type="AlphaFoldDB" id="A0A1H1V6B5"/>
<dbReference type="STRING" id="630515.SAMN04489812_3084"/>
<sequence>MGAWRGFEVGGRRVAVVGTTSAGIRGSGSLGIITALLEAGADLLVAAAQVSSAVVDLAERRRLRLITAGLDRSDLDGTALVVVVEPGTPDAVLASRWADDHGVLRCEPEGSSTGATSASTSTPGSTGEVFLVGGGPGDPGLLTVAGLQAIKEADVIAADRLAPLAALEQARDGVEIIDVGKIPRGPGAEQRSIEDLLIDRARAGNKVVRFKGGDGFVFGRGGEEWQACAAAGIPVTVIPGVTSATAAPAAAGIPITHRTLSQGFSAVTGHVPPGDPRSTIDWPALARSGTTLVIMMGMANLAAIAETLIINGLEPTTPAAVIADGTMASMRVLRADLSAIADAATREGLGAPATVVIGRVAAFDPHRT</sequence>
<accession>A0A1H1V6B5</accession>
<dbReference type="GO" id="GO:0032259">
    <property type="term" value="P:methylation"/>
    <property type="evidence" value="ECO:0007669"/>
    <property type="project" value="UniProtKB-KW"/>
</dbReference>
<dbReference type="EMBL" id="LT629772">
    <property type="protein sequence ID" value="SDS80278.1"/>
    <property type="molecule type" value="Genomic_DNA"/>
</dbReference>
<dbReference type="NCBIfam" id="TIGR01469">
    <property type="entry name" value="cobA_cysG_Cterm"/>
    <property type="match status" value="1"/>
</dbReference>
<evidence type="ECO:0000256" key="3">
    <source>
        <dbReference type="ARBA" id="ARBA00022679"/>
    </source>
</evidence>
<dbReference type="Pfam" id="PF00590">
    <property type="entry name" value="TP_methylase"/>
    <property type="match status" value="1"/>
</dbReference>
<dbReference type="GO" id="GO:0019354">
    <property type="term" value="P:siroheme biosynthetic process"/>
    <property type="evidence" value="ECO:0007669"/>
    <property type="project" value="InterPro"/>
</dbReference>
<dbReference type="OrthoDB" id="9815856at2"/>
<dbReference type="CDD" id="cd11642">
    <property type="entry name" value="SUMT"/>
    <property type="match status" value="1"/>
</dbReference>
<dbReference type="InterPro" id="IPR014776">
    <property type="entry name" value="4pyrrole_Mease_sub2"/>
</dbReference>
<feature type="domain" description="Tetrapyrrole methylase" evidence="7">
    <location>
        <begin position="129"/>
        <end position="340"/>
    </location>
</feature>
<name>A0A1H1V6B5_9ACTN</name>
<dbReference type="Gene3D" id="3.30.950.10">
    <property type="entry name" value="Methyltransferase, Cobalt-precorrin-4 Transmethylase, Domain 2"/>
    <property type="match status" value="1"/>
</dbReference>
<dbReference type="FunFam" id="3.40.1010.10:FF:000001">
    <property type="entry name" value="Siroheme synthase"/>
    <property type="match status" value="1"/>
</dbReference>
<dbReference type="InterPro" id="IPR035996">
    <property type="entry name" value="4pyrrol_Methylase_sf"/>
</dbReference>
<dbReference type="InterPro" id="IPR014777">
    <property type="entry name" value="4pyrrole_Mease_sub1"/>
</dbReference>
<evidence type="ECO:0000259" key="7">
    <source>
        <dbReference type="Pfam" id="PF00590"/>
    </source>
</evidence>
<dbReference type="Proteomes" id="UP000199103">
    <property type="component" value="Chromosome I"/>
</dbReference>
<evidence type="ECO:0000256" key="6">
    <source>
        <dbReference type="SAM" id="MobiDB-lite"/>
    </source>
</evidence>